<keyword evidence="1" id="KW-0732">Signal</keyword>
<reference evidence="3" key="1">
    <citation type="submission" date="2023-10" db="EMBL/GenBank/DDBJ databases">
        <title>Genome assembly of Pristionchus species.</title>
        <authorList>
            <person name="Yoshida K."/>
            <person name="Sommer R.J."/>
        </authorList>
    </citation>
    <scope>NUCLEOTIDE SEQUENCE</scope>
    <source>
        <strain evidence="3">RS5133</strain>
    </source>
</reference>
<sequence>MVLRFPILLLTLTTVMPIDFRKCGWRSYCEVHYDCFSPPAPDTTGLYPLHSPWQPTFDEKLCKVAAMATPLSMVEWEFEMLGNVWSSHAEFPKIVKCELGKVTKHSDYTTVILEEIPSNYCRVQIKRSDEKPLDQSFPDALADIMDAFAKLTSSPLLLTPIDFECEDEIACESPIHDQTNWKHLWKCEQDDFYISGTEHMEWQKVDKMESYLGKANSVSGTGAMTTITESTLMMCRRDRTTLCDETVL</sequence>
<evidence type="ECO:0000313" key="2">
    <source>
        <dbReference type="EMBL" id="GMT31050.1"/>
    </source>
</evidence>
<evidence type="ECO:0000313" key="4">
    <source>
        <dbReference type="Proteomes" id="UP001432322"/>
    </source>
</evidence>
<dbReference type="AlphaFoldDB" id="A0AAV5X2S3"/>
<protein>
    <submittedName>
        <fullName evidence="3">Uncharacterized protein</fullName>
    </submittedName>
</protein>
<evidence type="ECO:0000256" key="1">
    <source>
        <dbReference type="SAM" id="SignalP"/>
    </source>
</evidence>
<name>A0AAV5X2S3_9BILA</name>
<proteinExistence type="predicted"/>
<feature type="signal peptide" evidence="1">
    <location>
        <begin position="1"/>
        <end position="17"/>
    </location>
</feature>
<feature type="chain" id="PRO_5044714782" evidence="1">
    <location>
        <begin position="18"/>
        <end position="248"/>
    </location>
</feature>
<accession>A0AAV5X2S3</accession>
<feature type="non-terminal residue" evidence="3">
    <location>
        <position position="248"/>
    </location>
</feature>
<dbReference type="Proteomes" id="UP001432322">
    <property type="component" value="Unassembled WGS sequence"/>
</dbReference>
<dbReference type="EMBL" id="BTSY01000344">
    <property type="protein sequence ID" value="GMT37923.1"/>
    <property type="molecule type" value="Genomic_DNA"/>
</dbReference>
<comment type="caution">
    <text evidence="3">The sequence shown here is derived from an EMBL/GenBank/DDBJ whole genome shotgun (WGS) entry which is preliminary data.</text>
</comment>
<evidence type="ECO:0000313" key="3">
    <source>
        <dbReference type="EMBL" id="GMT37923.1"/>
    </source>
</evidence>
<organism evidence="3 4">
    <name type="scientific">Pristionchus fissidentatus</name>
    <dbReference type="NCBI Taxonomy" id="1538716"/>
    <lineage>
        <taxon>Eukaryota</taxon>
        <taxon>Metazoa</taxon>
        <taxon>Ecdysozoa</taxon>
        <taxon>Nematoda</taxon>
        <taxon>Chromadorea</taxon>
        <taxon>Rhabditida</taxon>
        <taxon>Rhabditina</taxon>
        <taxon>Diplogasteromorpha</taxon>
        <taxon>Diplogasteroidea</taxon>
        <taxon>Neodiplogasteridae</taxon>
        <taxon>Pristionchus</taxon>
    </lineage>
</organism>
<gene>
    <name evidence="2" type="ORF">PFISCL1PPCAC_22347</name>
    <name evidence="3" type="ORF">PFISCL1PPCAC_29220</name>
</gene>
<keyword evidence="4" id="KW-1185">Reference proteome</keyword>
<dbReference type="EMBL" id="BTSY01000005">
    <property type="protein sequence ID" value="GMT31050.1"/>
    <property type="molecule type" value="Genomic_DNA"/>
</dbReference>